<dbReference type="Proteomes" id="UP000005019">
    <property type="component" value="Unassembled WGS sequence"/>
</dbReference>
<dbReference type="RefSeq" id="WP_008064930.1">
    <property type="nucleotide sequence ID" value="NZ_AFHG01000059.1"/>
</dbReference>
<keyword evidence="5" id="KW-1185">Reference proteome</keyword>
<keyword evidence="1" id="KW-0175">Coiled coil</keyword>
<feature type="signal peptide" evidence="3">
    <location>
        <begin position="1"/>
        <end position="19"/>
    </location>
</feature>
<feature type="coiled-coil region" evidence="1">
    <location>
        <begin position="25"/>
        <end position="56"/>
    </location>
</feature>
<dbReference type="STRING" id="1000565.METUNv1_04062"/>
<reference evidence="4 5" key="1">
    <citation type="journal article" date="2011" name="J. Bacteriol.">
        <title>Genome sequence of Methyloversatilis universalis FAM5T, a methylotrophic representative of the order Rhodocyclales.</title>
        <authorList>
            <person name="Kittichotirat W."/>
            <person name="Good N.M."/>
            <person name="Hall R."/>
            <person name="Bringel F."/>
            <person name="Lajus A."/>
            <person name="Medigue C."/>
            <person name="Smalley N.E."/>
            <person name="Beck D."/>
            <person name="Bumgarner R."/>
            <person name="Vuilleumier S."/>
            <person name="Kalyuzhnaya M.G."/>
        </authorList>
    </citation>
    <scope>NUCLEOTIDE SEQUENCE [LARGE SCALE GENOMIC DNA]</scope>
    <source>
        <strain evidence="5">ATCC BAA-1314 / JCM 13912 / FAM5</strain>
    </source>
</reference>
<proteinExistence type="predicted"/>
<evidence type="ECO:0000256" key="1">
    <source>
        <dbReference type="SAM" id="Coils"/>
    </source>
</evidence>
<dbReference type="EMBL" id="AFHG01000059">
    <property type="protein sequence ID" value="EGK70094.1"/>
    <property type="molecule type" value="Genomic_DNA"/>
</dbReference>
<feature type="region of interest" description="Disordered" evidence="2">
    <location>
        <begin position="78"/>
        <end position="101"/>
    </location>
</feature>
<gene>
    <name evidence="4" type="ORF">METUNv1_04062</name>
</gene>
<sequence>MNRLIVLLLGAVLTSAAWAKLPELTEEQKAAAAEKKAKADEATKKANEQLAVAQDRVAGKYIEQMKAKGVTVTPTPVVPPAPPAAAPVPAPAAPAAAPAAK</sequence>
<keyword evidence="3" id="KW-0732">Signal</keyword>
<feature type="chain" id="PRO_5003331688" description="Formate dehydrogenase" evidence="3">
    <location>
        <begin position="20"/>
        <end position="101"/>
    </location>
</feature>
<comment type="caution">
    <text evidence="4">The sequence shown here is derived from an EMBL/GenBank/DDBJ whole genome shotgun (WGS) entry which is preliminary data.</text>
</comment>
<evidence type="ECO:0000313" key="5">
    <source>
        <dbReference type="Proteomes" id="UP000005019"/>
    </source>
</evidence>
<protein>
    <recommendedName>
        <fullName evidence="6">Formate dehydrogenase</fullName>
    </recommendedName>
</protein>
<evidence type="ECO:0008006" key="6">
    <source>
        <dbReference type="Google" id="ProtNLM"/>
    </source>
</evidence>
<feature type="compositionally biased region" description="Pro residues" evidence="2">
    <location>
        <begin position="78"/>
        <end position="92"/>
    </location>
</feature>
<dbReference type="AlphaFoldDB" id="F5RIB2"/>
<evidence type="ECO:0000256" key="3">
    <source>
        <dbReference type="SAM" id="SignalP"/>
    </source>
</evidence>
<accession>F5RIB2</accession>
<evidence type="ECO:0000313" key="4">
    <source>
        <dbReference type="EMBL" id="EGK70094.1"/>
    </source>
</evidence>
<name>F5RIB2_METUF</name>
<organism evidence="4 5">
    <name type="scientific">Methyloversatilis universalis (strain ATCC BAA-1314 / DSM 25237 / JCM 13912 / CCUG 52030 / FAM5)</name>
    <dbReference type="NCBI Taxonomy" id="1000565"/>
    <lineage>
        <taxon>Bacteria</taxon>
        <taxon>Pseudomonadati</taxon>
        <taxon>Pseudomonadota</taxon>
        <taxon>Betaproteobacteria</taxon>
        <taxon>Nitrosomonadales</taxon>
        <taxon>Sterolibacteriaceae</taxon>
        <taxon>Methyloversatilis</taxon>
    </lineage>
</organism>
<evidence type="ECO:0000256" key="2">
    <source>
        <dbReference type="SAM" id="MobiDB-lite"/>
    </source>
</evidence>